<comment type="caution">
    <text evidence="2">The sequence shown here is derived from an EMBL/GenBank/DDBJ whole genome shotgun (WGS) entry which is preliminary data.</text>
</comment>
<dbReference type="RefSeq" id="WP_179237299.1">
    <property type="nucleotide sequence ID" value="NZ_JACBNQ010000003.1"/>
</dbReference>
<dbReference type="EMBL" id="JACBNQ010000003">
    <property type="protein sequence ID" value="NYB73613.1"/>
    <property type="molecule type" value="Genomic_DNA"/>
</dbReference>
<sequence length="66" mass="6767">MKKDTNKYLAIGISLGLCFGAGAGIIVSIIIDKSNFVFGIPLGAGLGMIIGIIVGSILDSNNKNTK</sequence>
<feature type="transmembrane region" description="Helical" evidence="1">
    <location>
        <begin position="37"/>
        <end position="58"/>
    </location>
</feature>
<protein>
    <recommendedName>
        <fullName evidence="4">Glycine zipper family protein</fullName>
    </recommendedName>
</protein>
<evidence type="ECO:0000256" key="1">
    <source>
        <dbReference type="SAM" id="Phobius"/>
    </source>
</evidence>
<evidence type="ECO:0008006" key="4">
    <source>
        <dbReference type="Google" id="ProtNLM"/>
    </source>
</evidence>
<organism evidence="2 3">
    <name type="scientific">Sedimentibacter hydroxybenzoicus DSM 7310</name>
    <dbReference type="NCBI Taxonomy" id="1123245"/>
    <lineage>
        <taxon>Bacteria</taxon>
        <taxon>Bacillati</taxon>
        <taxon>Bacillota</taxon>
        <taxon>Tissierellia</taxon>
        <taxon>Sedimentibacter</taxon>
    </lineage>
</organism>
<proteinExistence type="predicted"/>
<dbReference type="Proteomes" id="UP000611629">
    <property type="component" value="Unassembled WGS sequence"/>
</dbReference>
<keyword evidence="3" id="KW-1185">Reference proteome</keyword>
<accession>A0A974GVQ5</accession>
<evidence type="ECO:0000313" key="2">
    <source>
        <dbReference type="EMBL" id="NYB73613.1"/>
    </source>
</evidence>
<dbReference type="AlphaFoldDB" id="A0A974GVQ5"/>
<gene>
    <name evidence="2" type="ORF">HZF24_05605</name>
</gene>
<keyword evidence="1" id="KW-1133">Transmembrane helix</keyword>
<reference evidence="2" key="1">
    <citation type="submission" date="2020-07" db="EMBL/GenBank/DDBJ databases">
        <title>Genomic analysis of a strain of Sedimentibacter Hydroxybenzoicus DSM7310.</title>
        <authorList>
            <person name="Ma S."/>
        </authorList>
    </citation>
    <scope>NUCLEOTIDE SEQUENCE</scope>
    <source>
        <strain evidence="2">DSM 7310</strain>
    </source>
</reference>
<keyword evidence="1" id="KW-0472">Membrane</keyword>
<name>A0A974GVQ5_SEDHY</name>
<keyword evidence="1" id="KW-0812">Transmembrane</keyword>
<feature type="transmembrane region" description="Helical" evidence="1">
    <location>
        <begin position="9"/>
        <end position="31"/>
    </location>
</feature>
<evidence type="ECO:0000313" key="3">
    <source>
        <dbReference type="Proteomes" id="UP000611629"/>
    </source>
</evidence>